<accession>A0A1G9REM5</accession>
<keyword evidence="2" id="KW-1185">Reference proteome</keyword>
<protein>
    <submittedName>
        <fullName evidence="1">Bacteriophage HK97-gp10, putative tail-component</fullName>
    </submittedName>
</protein>
<evidence type="ECO:0000313" key="1">
    <source>
        <dbReference type="EMBL" id="SDM20885.1"/>
    </source>
</evidence>
<dbReference type="RefSeq" id="WP_089761366.1">
    <property type="nucleotide sequence ID" value="NZ_FNGO01000021.1"/>
</dbReference>
<dbReference type="OrthoDB" id="1753160at2"/>
<proteinExistence type="predicted"/>
<organism evidence="1 2">
    <name type="scientific">Halarsenatibacter silvermanii</name>
    <dbReference type="NCBI Taxonomy" id="321763"/>
    <lineage>
        <taxon>Bacteria</taxon>
        <taxon>Bacillati</taxon>
        <taxon>Bacillota</taxon>
        <taxon>Clostridia</taxon>
        <taxon>Halanaerobiales</taxon>
        <taxon>Halarsenatibacteraceae</taxon>
        <taxon>Halarsenatibacter</taxon>
    </lineage>
</organism>
<dbReference type="Proteomes" id="UP000199476">
    <property type="component" value="Unassembled WGS sequence"/>
</dbReference>
<sequence length="155" mass="17797">MEIDAYFEDMERQLEIFDRAVKSEEKALEKALEYIVREIVNYAKKHGPWTDRTSNLRNSLGCNIKQIGEIKSGTNVSRAISRLRAKPVIEVDGDDYIGVVSAGMEYAIHVELKSGYWVLQGALDRFAPLIEKYFSEFMHVDKLEDKGLFEQFLGD</sequence>
<dbReference type="EMBL" id="FNGO01000021">
    <property type="protein sequence ID" value="SDM20885.1"/>
    <property type="molecule type" value="Genomic_DNA"/>
</dbReference>
<name>A0A1G9REM5_9FIRM</name>
<gene>
    <name evidence="1" type="ORF">SAMN04488692_12136</name>
</gene>
<dbReference type="STRING" id="321763.SAMN04488692_12136"/>
<dbReference type="AlphaFoldDB" id="A0A1G9REM5"/>
<reference evidence="1 2" key="1">
    <citation type="submission" date="2016-10" db="EMBL/GenBank/DDBJ databases">
        <authorList>
            <person name="de Groot N.N."/>
        </authorList>
    </citation>
    <scope>NUCLEOTIDE SEQUENCE [LARGE SCALE GENOMIC DNA]</scope>
    <source>
        <strain evidence="1 2">SLAS-1</strain>
    </source>
</reference>
<evidence type="ECO:0000313" key="2">
    <source>
        <dbReference type="Proteomes" id="UP000199476"/>
    </source>
</evidence>